<evidence type="ECO:0000256" key="2">
    <source>
        <dbReference type="ARBA" id="ARBA00022801"/>
    </source>
</evidence>
<dbReference type="InterPro" id="IPR006680">
    <property type="entry name" value="Amidohydro-rel"/>
</dbReference>
<dbReference type="Pfam" id="PF01979">
    <property type="entry name" value="Amidohydro_1"/>
    <property type="match status" value="1"/>
</dbReference>
<name>A0A235HGK0_AZOBR</name>
<keyword evidence="2" id="KW-0378">Hydrolase</keyword>
<protein>
    <recommendedName>
        <fullName evidence="3">Amidohydrolase-related domain-containing protein</fullName>
    </recommendedName>
</protein>
<keyword evidence="4" id="KW-0614">Plasmid</keyword>
<dbReference type="Gene3D" id="3.20.20.140">
    <property type="entry name" value="Metal-dependent hydrolases"/>
    <property type="match status" value="1"/>
</dbReference>
<dbReference type="SUPFAM" id="SSF51338">
    <property type="entry name" value="Composite domain of metallo-dependent hydrolases"/>
    <property type="match status" value="1"/>
</dbReference>
<dbReference type="EMBL" id="NOWT01000005">
    <property type="protein sequence ID" value="OYD84938.1"/>
    <property type="molecule type" value="Genomic_DNA"/>
</dbReference>
<proteinExistence type="inferred from homology"/>
<dbReference type="PANTHER" id="PTHR43794:SF11">
    <property type="entry name" value="AMIDOHYDROLASE-RELATED DOMAIN-CONTAINING PROTEIN"/>
    <property type="match status" value="1"/>
</dbReference>
<organism evidence="4 5">
    <name type="scientific">Azospirillum brasilense</name>
    <dbReference type="NCBI Taxonomy" id="192"/>
    <lineage>
        <taxon>Bacteria</taxon>
        <taxon>Pseudomonadati</taxon>
        <taxon>Pseudomonadota</taxon>
        <taxon>Alphaproteobacteria</taxon>
        <taxon>Rhodospirillales</taxon>
        <taxon>Azospirillaceae</taxon>
        <taxon>Azospirillum</taxon>
    </lineage>
</organism>
<evidence type="ECO:0000256" key="1">
    <source>
        <dbReference type="ARBA" id="ARBA00006745"/>
    </source>
</evidence>
<geneLocation type="plasmid" evidence="4">
    <name>unnamed</name>
</geneLocation>
<dbReference type="RefSeq" id="WP_094302816.1">
    <property type="nucleotide sequence ID" value="NZ_NOWT01000005.1"/>
</dbReference>
<accession>A0A235HGK0</accession>
<gene>
    <name evidence="4" type="ORF">CHT98_08575</name>
</gene>
<comment type="similarity">
    <text evidence="1">Belongs to the metallo-dependent hydrolases superfamily. ATZ/TRZ family.</text>
</comment>
<dbReference type="AlphaFoldDB" id="A0A235HGK0"/>
<dbReference type="InterPro" id="IPR032466">
    <property type="entry name" value="Metal_Hydrolase"/>
</dbReference>
<dbReference type="PANTHER" id="PTHR43794">
    <property type="entry name" value="AMINOHYDROLASE SSNA-RELATED"/>
    <property type="match status" value="1"/>
</dbReference>
<dbReference type="GO" id="GO:0016810">
    <property type="term" value="F:hydrolase activity, acting on carbon-nitrogen (but not peptide) bonds"/>
    <property type="evidence" value="ECO:0007669"/>
    <property type="project" value="InterPro"/>
</dbReference>
<comment type="caution">
    <text evidence="4">The sequence shown here is derived from an EMBL/GenBank/DDBJ whole genome shotgun (WGS) entry which is preliminary data.</text>
</comment>
<dbReference type="Proteomes" id="UP000215367">
    <property type="component" value="Unassembled WGS sequence"/>
</dbReference>
<evidence type="ECO:0000313" key="5">
    <source>
        <dbReference type="Proteomes" id="UP000215367"/>
    </source>
</evidence>
<feature type="domain" description="Amidohydrolase-related" evidence="3">
    <location>
        <begin position="52"/>
        <end position="437"/>
    </location>
</feature>
<dbReference type="InterPro" id="IPR050287">
    <property type="entry name" value="MTA/SAH_deaminase"/>
</dbReference>
<evidence type="ECO:0000259" key="3">
    <source>
        <dbReference type="Pfam" id="PF01979"/>
    </source>
</evidence>
<dbReference type="InterPro" id="IPR011059">
    <property type="entry name" value="Metal-dep_hydrolase_composite"/>
</dbReference>
<reference evidence="4 5" key="1">
    <citation type="submission" date="2017-07" db="EMBL/GenBank/DDBJ databases">
        <title>Whole genome sequence of Azospirillum brasilense 2A1, a potential biofertilizer strain.</title>
        <authorList>
            <person name="Fontana C.A."/>
            <person name="Toffoli L.M."/>
            <person name="Salazar S.M."/>
            <person name="Puglisi E."/>
            <person name="Pedraza R."/>
            <person name="Bassi D."/>
            <person name="Cocconcelli P.S."/>
        </authorList>
    </citation>
    <scope>NUCLEOTIDE SEQUENCE [LARGE SCALE GENOMIC DNA]</scope>
    <source>
        <strain evidence="4 5">2A1</strain>
        <plasmid evidence="4">unnamed</plasmid>
    </source>
</reference>
<sequence length="490" mass="51827">MTVRSIACTALLDGPAYTPRAPGRLTLRDGQIAAVEAVTETGAGEVVEPLFALPAPVNAHDHGRPVRSSSFGAGGKPLEVWLHYLALLPAVDPYLAAAASLGRSALGGAGAVMVHYTRTQGLTPLPEEAAEVARAARDVGLRIAFAVALKDRNPLVYGPSEELLALLPDEARREFARRTAAPPPSPAEQIRLVEEVAAAAAGELVDVQYGPTGVQWCSPELLQAVADASARTGRRVHMHCLETRYQRAWADRQFPDGLFPYLKRIGLLSPRLTLAHCTWIRPEEMDILAETGVTVSVNSGSNLGLRSGIAPLAEMVSRGCRVALGLDGLALNEDDDALGEMRLANALHRGWGFDGAVDEAQMLRIALANGRASVTGREEGGVIAPGQPADLLLLDAGALDSDRLLDRHLGGLCLRDLLFARAGAGHIAELVVAGRTVVRRGHVTGIDHPAVQAELLARLRHGMGGSAALQAALPALEDAMRRYYTAAPCC</sequence>
<evidence type="ECO:0000313" key="4">
    <source>
        <dbReference type="EMBL" id="OYD84938.1"/>
    </source>
</evidence>
<dbReference type="SUPFAM" id="SSF51556">
    <property type="entry name" value="Metallo-dependent hydrolases"/>
    <property type="match status" value="1"/>
</dbReference>